<dbReference type="EMBL" id="BMAO01025370">
    <property type="protein sequence ID" value="GFR02148.1"/>
    <property type="molecule type" value="Genomic_DNA"/>
</dbReference>
<feature type="compositionally biased region" description="Acidic residues" evidence="1">
    <location>
        <begin position="9"/>
        <end position="20"/>
    </location>
</feature>
<sequence length="124" mass="14018">MPVMKESADFSDENSTDQEEVSSRSNTFSVTSKGSVPKCDKEEIFNHPHAIPELADFTPASCFDNEGYEGDDSDYAITKEALKVRIHPLEPEDLKYIDNFSDPEMSIEQKLQSLQTLSLPEEQR</sequence>
<protein>
    <submittedName>
        <fullName evidence="2">Uncharacterized protein</fullName>
    </submittedName>
</protein>
<evidence type="ECO:0000313" key="2">
    <source>
        <dbReference type="EMBL" id="GFR02148.1"/>
    </source>
</evidence>
<evidence type="ECO:0000256" key="1">
    <source>
        <dbReference type="SAM" id="MobiDB-lite"/>
    </source>
</evidence>
<dbReference type="AlphaFoldDB" id="A0A8X6GE95"/>
<organism evidence="2 3">
    <name type="scientific">Trichonephila clavata</name>
    <name type="common">Joro spider</name>
    <name type="synonym">Nephila clavata</name>
    <dbReference type="NCBI Taxonomy" id="2740835"/>
    <lineage>
        <taxon>Eukaryota</taxon>
        <taxon>Metazoa</taxon>
        <taxon>Ecdysozoa</taxon>
        <taxon>Arthropoda</taxon>
        <taxon>Chelicerata</taxon>
        <taxon>Arachnida</taxon>
        <taxon>Araneae</taxon>
        <taxon>Araneomorphae</taxon>
        <taxon>Entelegynae</taxon>
        <taxon>Araneoidea</taxon>
        <taxon>Nephilidae</taxon>
        <taxon>Trichonephila</taxon>
    </lineage>
</organism>
<evidence type="ECO:0000313" key="3">
    <source>
        <dbReference type="Proteomes" id="UP000887116"/>
    </source>
</evidence>
<comment type="caution">
    <text evidence="2">The sequence shown here is derived from an EMBL/GenBank/DDBJ whole genome shotgun (WGS) entry which is preliminary data.</text>
</comment>
<keyword evidence="3" id="KW-1185">Reference proteome</keyword>
<dbReference type="Proteomes" id="UP000887116">
    <property type="component" value="Unassembled WGS sequence"/>
</dbReference>
<accession>A0A8X6GE95</accession>
<feature type="non-terminal residue" evidence="2">
    <location>
        <position position="1"/>
    </location>
</feature>
<feature type="compositionally biased region" description="Polar residues" evidence="1">
    <location>
        <begin position="23"/>
        <end position="34"/>
    </location>
</feature>
<gene>
    <name evidence="2" type="ORF">TNCT_232281</name>
</gene>
<feature type="region of interest" description="Disordered" evidence="1">
    <location>
        <begin position="1"/>
        <end position="37"/>
    </location>
</feature>
<reference evidence="2" key="1">
    <citation type="submission" date="2020-07" db="EMBL/GenBank/DDBJ databases">
        <title>Multicomponent nature underlies the extraordinary mechanical properties of spider dragline silk.</title>
        <authorList>
            <person name="Kono N."/>
            <person name="Nakamura H."/>
            <person name="Mori M."/>
            <person name="Yoshida Y."/>
            <person name="Ohtoshi R."/>
            <person name="Malay A.D."/>
            <person name="Moran D.A.P."/>
            <person name="Tomita M."/>
            <person name="Numata K."/>
            <person name="Arakawa K."/>
        </authorList>
    </citation>
    <scope>NUCLEOTIDE SEQUENCE</scope>
</reference>
<name>A0A8X6GE95_TRICU</name>
<dbReference type="OrthoDB" id="6424630at2759"/>
<proteinExistence type="predicted"/>